<reference evidence="11" key="2">
    <citation type="submission" date="2025-09" db="UniProtKB">
        <authorList>
            <consortium name="Ensembl"/>
        </authorList>
    </citation>
    <scope>IDENTIFICATION</scope>
</reference>
<dbReference type="GO" id="GO:0005783">
    <property type="term" value="C:endoplasmic reticulum"/>
    <property type="evidence" value="ECO:0007669"/>
    <property type="project" value="TreeGrafter"/>
</dbReference>
<reference evidence="11" key="1">
    <citation type="submission" date="2025-08" db="UniProtKB">
        <authorList>
            <consortium name="Ensembl"/>
        </authorList>
    </citation>
    <scope>IDENTIFICATION</scope>
</reference>
<dbReference type="GeneTree" id="ENSGT00390000013415"/>
<dbReference type="RefSeq" id="XP_023658573.1">
    <property type="nucleotide sequence ID" value="XM_023802805.2"/>
</dbReference>
<feature type="compositionally biased region" description="Polar residues" evidence="9">
    <location>
        <begin position="65"/>
        <end position="88"/>
    </location>
</feature>
<dbReference type="InterPro" id="IPR010548">
    <property type="entry name" value="BNIP3"/>
</dbReference>
<evidence type="ECO:0000313" key="11">
    <source>
        <dbReference type="Ensembl" id="ENSPKIP00000000820.1"/>
    </source>
</evidence>
<dbReference type="GO" id="GO:0042802">
    <property type="term" value="F:identical protein binding"/>
    <property type="evidence" value="ECO:0007669"/>
    <property type="project" value="UniProtKB-ARBA"/>
</dbReference>
<dbReference type="PANTHER" id="PTHR15186">
    <property type="entry name" value="RE48077P"/>
    <property type="match status" value="1"/>
</dbReference>
<keyword evidence="12" id="KW-1185">Reference proteome</keyword>
<dbReference type="GO" id="GO:0005635">
    <property type="term" value="C:nuclear envelope"/>
    <property type="evidence" value="ECO:0007669"/>
    <property type="project" value="TreeGrafter"/>
</dbReference>
<evidence type="ECO:0000256" key="1">
    <source>
        <dbReference type="ARBA" id="ARBA00004167"/>
    </source>
</evidence>
<dbReference type="Proteomes" id="UP000261540">
    <property type="component" value="Unplaced"/>
</dbReference>
<evidence type="ECO:0000256" key="3">
    <source>
        <dbReference type="ARBA" id="ARBA00007710"/>
    </source>
</evidence>
<keyword evidence="4 10" id="KW-0812">Transmembrane</keyword>
<dbReference type="KEGG" id="pki:111839152"/>
<feature type="transmembrane region" description="Helical" evidence="10">
    <location>
        <begin position="158"/>
        <end position="180"/>
    </location>
</feature>
<evidence type="ECO:0000256" key="4">
    <source>
        <dbReference type="ARBA" id="ARBA00022692"/>
    </source>
</evidence>
<organism evidence="11 12">
    <name type="scientific">Paramormyrops kingsleyae</name>
    <dbReference type="NCBI Taxonomy" id="1676925"/>
    <lineage>
        <taxon>Eukaryota</taxon>
        <taxon>Metazoa</taxon>
        <taxon>Chordata</taxon>
        <taxon>Craniata</taxon>
        <taxon>Vertebrata</taxon>
        <taxon>Euteleostomi</taxon>
        <taxon>Actinopterygii</taxon>
        <taxon>Neopterygii</taxon>
        <taxon>Teleostei</taxon>
        <taxon>Osteoglossocephala</taxon>
        <taxon>Osteoglossomorpha</taxon>
        <taxon>Osteoglossiformes</taxon>
        <taxon>Mormyridae</taxon>
        <taxon>Paramormyrops</taxon>
    </lineage>
</organism>
<dbReference type="Gene3D" id="6.10.250.1020">
    <property type="match status" value="1"/>
</dbReference>
<proteinExistence type="inferred from homology"/>
<dbReference type="RefSeq" id="XP_072564206.1">
    <property type="nucleotide sequence ID" value="XM_072708105.1"/>
</dbReference>
<dbReference type="GO" id="GO:0051607">
    <property type="term" value="P:defense response to virus"/>
    <property type="evidence" value="ECO:0007669"/>
    <property type="project" value="TreeGrafter"/>
</dbReference>
<dbReference type="Pfam" id="PF06553">
    <property type="entry name" value="BNIP3"/>
    <property type="match status" value="1"/>
</dbReference>
<evidence type="ECO:0000256" key="8">
    <source>
        <dbReference type="ARBA" id="ARBA00023136"/>
    </source>
</evidence>
<feature type="region of interest" description="Disordered" evidence="9">
    <location>
        <begin position="61"/>
        <end position="88"/>
    </location>
</feature>
<evidence type="ECO:0000313" key="12">
    <source>
        <dbReference type="Proteomes" id="UP000261540"/>
    </source>
</evidence>
<evidence type="ECO:0000256" key="10">
    <source>
        <dbReference type="SAM" id="Phobius"/>
    </source>
</evidence>
<dbReference type="Ensembl" id="ENSPKIT00000024720.1">
    <property type="protein sequence ID" value="ENSPKIP00000000820.1"/>
    <property type="gene ID" value="ENSPKIG00000019345.1"/>
</dbReference>
<dbReference type="GO" id="GO:0005741">
    <property type="term" value="C:mitochondrial outer membrane"/>
    <property type="evidence" value="ECO:0007669"/>
    <property type="project" value="TreeGrafter"/>
</dbReference>
<evidence type="ECO:0000256" key="7">
    <source>
        <dbReference type="ARBA" id="ARBA00023128"/>
    </source>
</evidence>
<keyword evidence="8 10" id="KW-0472">Membrane</keyword>
<dbReference type="GO" id="GO:0097345">
    <property type="term" value="P:mitochondrial outer membrane permeabilization"/>
    <property type="evidence" value="ECO:0007669"/>
    <property type="project" value="TreeGrafter"/>
</dbReference>
<dbReference type="STRING" id="1676925.ENSPKIP00000000820"/>
<dbReference type="AlphaFoldDB" id="A0A3B3Q596"/>
<protein>
    <submittedName>
        <fullName evidence="11">Zgc:73226</fullName>
    </submittedName>
</protein>
<accession>A0A3B3Q596</accession>
<evidence type="ECO:0000256" key="6">
    <source>
        <dbReference type="ARBA" id="ARBA00022989"/>
    </source>
</evidence>
<name>A0A3B3Q596_9TELE</name>
<evidence type="ECO:0000256" key="5">
    <source>
        <dbReference type="ARBA" id="ARBA00022703"/>
    </source>
</evidence>
<comment type="similarity">
    <text evidence="3">Belongs to the NIP3 family.</text>
</comment>
<evidence type="ECO:0000256" key="9">
    <source>
        <dbReference type="SAM" id="MobiDB-lite"/>
    </source>
</evidence>
<keyword evidence="5" id="KW-0053">Apoptosis</keyword>
<dbReference type="PANTHER" id="PTHR15186:SF9">
    <property type="entry name" value="BCL-2_ADENOVIRUS E1B 19KD INTERACTION PROTEIN XR"/>
    <property type="match status" value="1"/>
</dbReference>
<comment type="subcellular location">
    <subcellularLocation>
        <location evidence="1">Membrane</location>
        <topology evidence="1">Single-pass membrane protein</topology>
    </subcellularLocation>
    <subcellularLocation>
        <location evidence="2">Mitochondrion membrane</location>
    </subcellularLocation>
</comment>
<evidence type="ECO:0000256" key="2">
    <source>
        <dbReference type="ARBA" id="ARBA00004325"/>
    </source>
</evidence>
<keyword evidence="6 10" id="KW-1133">Transmembrane helix</keyword>
<sequence length="192" mass="21070">MSLTGSQSTEDEIQASWVELDGFTTTVASRRDSVIGPQGTTSSLLQGELERILLEAQLECERSTQADGSENSTSQASPQKTITPQVASEENSVTECILQPEDWHQCRRCSSAEWVWQWSSRPENQPPKKLMFQQPKRSGSLGGGKSGVMKWGFFSSEVFLLFIPSLVTSHLLTLAVGIYLGKRLATSSTSPL</sequence>
<dbReference type="GeneID" id="111839152"/>
<dbReference type="OrthoDB" id="5857140at2759"/>
<dbReference type="RefSeq" id="XP_023658574.1">
    <property type="nucleotide sequence ID" value="XM_023802806.2"/>
</dbReference>
<keyword evidence="7" id="KW-0496">Mitochondrion</keyword>
<dbReference type="GO" id="GO:0043065">
    <property type="term" value="P:positive regulation of apoptotic process"/>
    <property type="evidence" value="ECO:0007669"/>
    <property type="project" value="InterPro"/>
</dbReference>